<dbReference type="EMBL" id="BT083481">
    <property type="protein sequence ID" value="ACR33834.1"/>
    <property type="molecule type" value="mRNA"/>
</dbReference>
<name>C4IY34_MAIZE</name>
<accession>C4IY34</accession>
<protein>
    <submittedName>
        <fullName evidence="2">Uncharacterized protein</fullName>
    </submittedName>
</protein>
<sequence>MRWPELIITWRFSYLYYLPCPGTRVGDEPGDTDVAEGDGVVAAPCRAVVNNAGHAEDVDERLYCDGGVQPALPCQCVYHVHAPNAADVIPPSVEVNEREGTPRLEVAGGLQRGGLVDVGHDEAEGRASPVDPVDGRPLRQARRRAHEQKREEQAGRRRVAGGGQRH</sequence>
<feature type="compositionally biased region" description="Basic residues" evidence="1">
    <location>
        <begin position="156"/>
        <end position="166"/>
    </location>
</feature>
<evidence type="ECO:0000313" key="2">
    <source>
        <dbReference type="EMBL" id="ACR33834.1"/>
    </source>
</evidence>
<feature type="region of interest" description="Disordered" evidence="1">
    <location>
        <begin position="118"/>
        <end position="166"/>
    </location>
</feature>
<proteinExistence type="evidence at transcript level"/>
<evidence type="ECO:0000256" key="1">
    <source>
        <dbReference type="SAM" id="MobiDB-lite"/>
    </source>
</evidence>
<organism evidence="2">
    <name type="scientific">Zea mays</name>
    <name type="common">Maize</name>
    <dbReference type="NCBI Taxonomy" id="4577"/>
    <lineage>
        <taxon>Eukaryota</taxon>
        <taxon>Viridiplantae</taxon>
        <taxon>Streptophyta</taxon>
        <taxon>Embryophyta</taxon>
        <taxon>Tracheophyta</taxon>
        <taxon>Spermatophyta</taxon>
        <taxon>Magnoliopsida</taxon>
        <taxon>Liliopsida</taxon>
        <taxon>Poales</taxon>
        <taxon>Poaceae</taxon>
        <taxon>PACMAD clade</taxon>
        <taxon>Panicoideae</taxon>
        <taxon>Andropogonodae</taxon>
        <taxon>Andropogoneae</taxon>
        <taxon>Tripsacinae</taxon>
        <taxon>Zea</taxon>
    </lineage>
</organism>
<reference evidence="2" key="2">
    <citation type="submission" date="2012-06" db="EMBL/GenBank/DDBJ databases">
        <authorList>
            <person name="Yu Y."/>
            <person name="Currie J."/>
            <person name="Lomeli R."/>
            <person name="Angelova A."/>
            <person name="Collura K."/>
            <person name="Wissotski M."/>
            <person name="Campos D."/>
            <person name="Kudrna D."/>
            <person name="Golser W."/>
            <person name="Ashely E."/>
            <person name="Descour A."/>
            <person name="Fernandes J."/>
            <person name="Soderlund C."/>
            <person name="Walbot V."/>
        </authorList>
    </citation>
    <scope>NUCLEOTIDE SEQUENCE</scope>
    <source>
        <strain evidence="2">B73</strain>
    </source>
</reference>
<reference evidence="2" key="1">
    <citation type="journal article" date="2009" name="PLoS Genet.">
        <title>Sequencing, mapping, and analysis of 27,455 maize full-length cDNAs.</title>
        <authorList>
            <person name="Soderlund C."/>
            <person name="Descour A."/>
            <person name="Kudrna D."/>
            <person name="Bomhoff M."/>
            <person name="Boyd L."/>
            <person name="Currie J."/>
            <person name="Angelova A."/>
            <person name="Collura K."/>
            <person name="Wissotski M."/>
            <person name="Ashley E."/>
            <person name="Morrow D."/>
            <person name="Fernandes J."/>
            <person name="Walbot V."/>
            <person name="Yu Y."/>
        </authorList>
    </citation>
    <scope>NUCLEOTIDE SEQUENCE</scope>
    <source>
        <strain evidence="2">B73</strain>
    </source>
</reference>
<dbReference type="AlphaFoldDB" id="C4IY34"/>